<sequence length="291" mass="33205">MLTTILFIFLFNFLSAFCPENSFKWQSKCFFFNSNATGFAEAEANCVQNGTQLVSIHDGFTNTLLAEEACKYFHQSTVTDCWIGLTDLIASKNWTWMDKSILDFTNWASGEPKNTTGNNCAVLTLADGLWRTEDCFISKPYICSVDESYYIPPTTPFPSFVPCQWPLIYFQPTHSCYGVNSWDSRANAVTWENAEKFCESIFKGHLVSIHSKEELHFFTSFEFTMASEIWSGLKSDDYGLTWKWSDGSPYDFPVPWATGYPKGNSCCTYVTDVFYNAECNILKRTLCKVKL</sequence>
<dbReference type="SUPFAM" id="SSF56436">
    <property type="entry name" value="C-type lectin-like"/>
    <property type="match status" value="2"/>
</dbReference>
<accession>A0A914QEU1</accession>
<dbReference type="InterPro" id="IPR016187">
    <property type="entry name" value="CTDL_fold"/>
</dbReference>
<keyword evidence="1" id="KW-0732">Signal</keyword>
<dbReference type="AlphaFoldDB" id="A0A914QEU1"/>
<dbReference type="Proteomes" id="UP000887578">
    <property type="component" value="Unplaced"/>
</dbReference>
<evidence type="ECO:0000313" key="3">
    <source>
        <dbReference type="Proteomes" id="UP000887578"/>
    </source>
</evidence>
<dbReference type="PANTHER" id="PTHR22803">
    <property type="entry name" value="MANNOSE, PHOSPHOLIPASE, LECTIN RECEPTOR RELATED"/>
    <property type="match status" value="1"/>
</dbReference>
<dbReference type="PROSITE" id="PS50041">
    <property type="entry name" value="C_TYPE_LECTIN_2"/>
    <property type="match status" value="2"/>
</dbReference>
<dbReference type="InterPro" id="IPR001304">
    <property type="entry name" value="C-type_lectin-like"/>
</dbReference>
<protein>
    <submittedName>
        <fullName evidence="4">C-type lectin domain-containing protein</fullName>
    </submittedName>
</protein>
<reference evidence="4" key="1">
    <citation type="submission" date="2022-11" db="UniProtKB">
        <authorList>
            <consortium name="WormBaseParasite"/>
        </authorList>
    </citation>
    <scope>IDENTIFICATION</scope>
</reference>
<proteinExistence type="predicted"/>
<dbReference type="InterPro" id="IPR016186">
    <property type="entry name" value="C-type_lectin-like/link_sf"/>
</dbReference>
<feature type="chain" id="PRO_5037700660" evidence="1">
    <location>
        <begin position="17"/>
        <end position="291"/>
    </location>
</feature>
<evidence type="ECO:0000313" key="4">
    <source>
        <dbReference type="WBParaSite" id="PDA_v2.g29868.t1"/>
    </source>
</evidence>
<feature type="domain" description="C-type lectin" evidence="2">
    <location>
        <begin position="176"/>
        <end position="288"/>
    </location>
</feature>
<dbReference type="CDD" id="cd00037">
    <property type="entry name" value="CLECT"/>
    <property type="match status" value="2"/>
</dbReference>
<organism evidence="3 4">
    <name type="scientific">Panagrolaimus davidi</name>
    <dbReference type="NCBI Taxonomy" id="227884"/>
    <lineage>
        <taxon>Eukaryota</taxon>
        <taxon>Metazoa</taxon>
        <taxon>Ecdysozoa</taxon>
        <taxon>Nematoda</taxon>
        <taxon>Chromadorea</taxon>
        <taxon>Rhabditida</taxon>
        <taxon>Tylenchina</taxon>
        <taxon>Panagrolaimomorpha</taxon>
        <taxon>Panagrolaimoidea</taxon>
        <taxon>Panagrolaimidae</taxon>
        <taxon>Panagrolaimus</taxon>
    </lineage>
</organism>
<keyword evidence="3" id="KW-1185">Reference proteome</keyword>
<dbReference type="InterPro" id="IPR050111">
    <property type="entry name" value="C-type_lectin/snaclec_domain"/>
</dbReference>
<evidence type="ECO:0000256" key="1">
    <source>
        <dbReference type="SAM" id="SignalP"/>
    </source>
</evidence>
<dbReference type="WBParaSite" id="PDA_v2.g29868.t1">
    <property type="protein sequence ID" value="PDA_v2.g29868.t1"/>
    <property type="gene ID" value="PDA_v2.g29868"/>
</dbReference>
<name>A0A914QEU1_9BILA</name>
<dbReference type="Pfam" id="PF00059">
    <property type="entry name" value="Lectin_C"/>
    <property type="match status" value="2"/>
</dbReference>
<feature type="domain" description="C-type lectin" evidence="2">
    <location>
        <begin position="25"/>
        <end position="144"/>
    </location>
</feature>
<dbReference type="SMART" id="SM00034">
    <property type="entry name" value="CLECT"/>
    <property type="match status" value="2"/>
</dbReference>
<evidence type="ECO:0000259" key="2">
    <source>
        <dbReference type="PROSITE" id="PS50041"/>
    </source>
</evidence>
<dbReference type="Gene3D" id="3.10.100.10">
    <property type="entry name" value="Mannose-Binding Protein A, subunit A"/>
    <property type="match status" value="2"/>
</dbReference>
<feature type="signal peptide" evidence="1">
    <location>
        <begin position="1"/>
        <end position="16"/>
    </location>
</feature>